<sequence length="126" mass="13840">MTVSESNGTSIEIVNPNTILFPTRIYPIPKKQIGINIPIKFSVSINHTNSNYFYLNHLQALIPELLTSNGQRMQGHLVTDDLVTNQQSKKLCLGICASLSLEAKDKSHEKMDLADAVGADGSCRGR</sequence>
<proteinExistence type="predicted"/>
<comment type="caution">
    <text evidence="1">The sequence shown here is derived from an EMBL/GenBank/DDBJ whole genome shotgun (WGS) entry which is preliminary data.</text>
</comment>
<evidence type="ECO:0000313" key="1">
    <source>
        <dbReference type="EMBL" id="MBD2531000.1"/>
    </source>
</evidence>
<reference evidence="1 2" key="1">
    <citation type="journal article" date="2020" name="ISME J.">
        <title>Comparative genomics reveals insights into cyanobacterial evolution and habitat adaptation.</title>
        <authorList>
            <person name="Chen M.Y."/>
            <person name="Teng W.K."/>
            <person name="Zhao L."/>
            <person name="Hu C.X."/>
            <person name="Zhou Y.K."/>
            <person name="Han B.P."/>
            <person name="Song L.R."/>
            <person name="Shu W.S."/>
        </authorList>
    </citation>
    <scope>NUCLEOTIDE SEQUENCE [LARGE SCALE GENOMIC DNA]</scope>
    <source>
        <strain evidence="1 2">FACHB-838</strain>
    </source>
</reference>
<dbReference type="EMBL" id="JACJSI010000028">
    <property type="protein sequence ID" value="MBD2531000.1"/>
    <property type="molecule type" value="Genomic_DNA"/>
</dbReference>
<dbReference type="Proteomes" id="UP000623440">
    <property type="component" value="Unassembled WGS sequence"/>
</dbReference>
<dbReference type="RefSeq" id="WP_190941713.1">
    <property type="nucleotide sequence ID" value="NZ_JACJSI010000028.1"/>
</dbReference>
<accession>A0ABR8DS27</accession>
<keyword evidence="2" id="KW-1185">Reference proteome</keyword>
<gene>
    <name evidence="1" type="ORF">H6G97_15995</name>
</gene>
<name>A0ABR8DS27_9NOSO</name>
<evidence type="ECO:0000313" key="2">
    <source>
        <dbReference type="Proteomes" id="UP000623440"/>
    </source>
</evidence>
<organism evidence="1 2">
    <name type="scientific">Nostoc flagelliforme FACHB-838</name>
    <dbReference type="NCBI Taxonomy" id="2692904"/>
    <lineage>
        <taxon>Bacteria</taxon>
        <taxon>Bacillati</taxon>
        <taxon>Cyanobacteriota</taxon>
        <taxon>Cyanophyceae</taxon>
        <taxon>Nostocales</taxon>
        <taxon>Nostocaceae</taxon>
        <taxon>Nostoc</taxon>
    </lineage>
</organism>
<protein>
    <submittedName>
        <fullName evidence="1">Uncharacterized protein</fullName>
    </submittedName>
</protein>